<sequence>MKAFCGVNATMAVTDLGVQIRRFCPIQGFAHSWKSVDPMAKKAILQCNRDKFDIVDGTEGNSLADAALNFDAVLRDTPATYAIVEFFAHCSMLLDCIDSHALLYVVCPDVPFDAELED</sequence>
<accession>A0AAV6KL07</accession>
<comment type="caution">
    <text evidence="1">The sequence shown here is derived from an EMBL/GenBank/DDBJ whole genome shotgun (WGS) entry which is preliminary data.</text>
</comment>
<keyword evidence="2" id="KW-1185">Reference proteome</keyword>
<dbReference type="EMBL" id="JACTNZ010000004">
    <property type="protein sequence ID" value="KAG5553252.1"/>
    <property type="molecule type" value="Genomic_DNA"/>
</dbReference>
<reference evidence="1" key="1">
    <citation type="submission" date="2020-08" db="EMBL/GenBank/DDBJ databases">
        <title>Plant Genome Project.</title>
        <authorList>
            <person name="Zhang R.-G."/>
        </authorList>
    </citation>
    <scope>NUCLEOTIDE SEQUENCE</scope>
    <source>
        <strain evidence="1">WSP0</strain>
        <tissue evidence="1">Leaf</tissue>
    </source>
</reference>
<evidence type="ECO:0000313" key="2">
    <source>
        <dbReference type="Proteomes" id="UP000823749"/>
    </source>
</evidence>
<gene>
    <name evidence="1" type="ORF">RHGRI_011196</name>
</gene>
<evidence type="ECO:0000313" key="1">
    <source>
        <dbReference type="EMBL" id="KAG5553252.1"/>
    </source>
</evidence>
<name>A0AAV6KL07_9ERIC</name>
<proteinExistence type="predicted"/>
<protein>
    <submittedName>
        <fullName evidence="1">Uncharacterized protein</fullName>
    </submittedName>
</protein>
<organism evidence="1 2">
    <name type="scientific">Rhododendron griersonianum</name>
    <dbReference type="NCBI Taxonomy" id="479676"/>
    <lineage>
        <taxon>Eukaryota</taxon>
        <taxon>Viridiplantae</taxon>
        <taxon>Streptophyta</taxon>
        <taxon>Embryophyta</taxon>
        <taxon>Tracheophyta</taxon>
        <taxon>Spermatophyta</taxon>
        <taxon>Magnoliopsida</taxon>
        <taxon>eudicotyledons</taxon>
        <taxon>Gunneridae</taxon>
        <taxon>Pentapetalae</taxon>
        <taxon>asterids</taxon>
        <taxon>Ericales</taxon>
        <taxon>Ericaceae</taxon>
        <taxon>Ericoideae</taxon>
        <taxon>Rhodoreae</taxon>
        <taxon>Rhododendron</taxon>
    </lineage>
</organism>
<dbReference type="AlphaFoldDB" id="A0AAV6KL07"/>
<dbReference type="Proteomes" id="UP000823749">
    <property type="component" value="Chromosome 4"/>
</dbReference>